<dbReference type="InterPro" id="IPR000182">
    <property type="entry name" value="GNAT_dom"/>
</dbReference>
<accession>F2J2B1</accession>
<dbReference type="CDD" id="cd04301">
    <property type="entry name" value="NAT_SF"/>
    <property type="match status" value="1"/>
</dbReference>
<gene>
    <name evidence="2" type="ordered locus">SL003B_1379</name>
</gene>
<feature type="domain" description="N-acetyltransferase" evidence="1">
    <location>
        <begin position="11"/>
        <end position="154"/>
    </location>
</feature>
<dbReference type="HOGENOM" id="CLU_056607_3_1_5"/>
<dbReference type="PROSITE" id="PS51186">
    <property type="entry name" value="GNAT"/>
    <property type="match status" value="1"/>
</dbReference>
<dbReference type="Gene3D" id="3.40.630.30">
    <property type="match status" value="1"/>
</dbReference>
<dbReference type="eggNOG" id="COG2153">
    <property type="taxonomic scope" value="Bacteria"/>
</dbReference>
<dbReference type="EMBL" id="CP002568">
    <property type="protein sequence ID" value="ADZ69807.1"/>
    <property type="molecule type" value="Genomic_DNA"/>
</dbReference>
<dbReference type="PATRIC" id="fig|991905.3.peg.1418"/>
<dbReference type="RefSeq" id="WP_013652124.1">
    <property type="nucleotide sequence ID" value="NC_015259.1"/>
</dbReference>
<dbReference type="KEGG" id="pgv:SL003B_1379"/>
<reference evidence="2 3" key="1">
    <citation type="journal article" date="2011" name="J. Bacteriol.">
        <title>Complete genome sequence of Polymorphum gilvum SL003B-26A1T, a crude oil-degrading bacterium from oil-polluted saline soil.</title>
        <authorList>
            <person name="Li S.G."/>
            <person name="Tang Y.Q."/>
            <person name="Nie Y."/>
            <person name="Cai M."/>
            <person name="Wu X.L."/>
        </authorList>
    </citation>
    <scope>NUCLEOTIDE SEQUENCE [LARGE SCALE GENOMIC DNA]</scope>
    <source>
        <strain evidence="3">LMG 25793 / CGMCC 1.9160 / SL003B-26A1</strain>
    </source>
</reference>
<sequence length="155" mass="16645">MAESAFTGVWRRFDQLSVAELHALLKLRVDVFVVEQACPYREIDGLDPQAEHYLLRDADGALAGCLRLFAPGVNGPQARLGRIVVAPQRRGLKLGHQLVAEGIARARALHPGCAIALSAQAHLEDFYAGHGFAAVSPPYLEDGIAHVDMLLGGAD</sequence>
<dbReference type="Proteomes" id="UP000008130">
    <property type="component" value="Chromosome"/>
</dbReference>
<name>F2J2B1_POLGS</name>
<dbReference type="OrthoDB" id="9796171at2"/>
<dbReference type="InterPro" id="IPR016181">
    <property type="entry name" value="Acyl_CoA_acyltransferase"/>
</dbReference>
<evidence type="ECO:0000313" key="2">
    <source>
        <dbReference type="EMBL" id="ADZ69807.1"/>
    </source>
</evidence>
<dbReference type="STRING" id="991905.SL003B_1379"/>
<dbReference type="AlphaFoldDB" id="F2J2B1"/>
<organism evidence="2 3">
    <name type="scientific">Polymorphum gilvum (strain LMG 25793 / CGMCC 1.9160 / SL003B-26A1)</name>
    <dbReference type="NCBI Taxonomy" id="991905"/>
    <lineage>
        <taxon>Bacteria</taxon>
        <taxon>Pseudomonadati</taxon>
        <taxon>Pseudomonadota</taxon>
        <taxon>Alphaproteobacteria</taxon>
        <taxon>Rhodobacterales</taxon>
        <taxon>Paracoccaceae</taxon>
        <taxon>Polymorphum</taxon>
    </lineage>
</organism>
<keyword evidence="2" id="KW-0808">Transferase</keyword>
<dbReference type="GO" id="GO:0016747">
    <property type="term" value="F:acyltransferase activity, transferring groups other than amino-acyl groups"/>
    <property type="evidence" value="ECO:0007669"/>
    <property type="project" value="InterPro"/>
</dbReference>
<evidence type="ECO:0000259" key="1">
    <source>
        <dbReference type="PROSITE" id="PS51186"/>
    </source>
</evidence>
<keyword evidence="3" id="KW-1185">Reference proteome</keyword>
<dbReference type="SUPFAM" id="SSF55729">
    <property type="entry name" value="Acyl-CoA N-acyltransferases (Nat)"/>
    <property type="match status" value="1"/>
</dbReference>
<dbReference type="Pfam" id="PF13673">
    <property type="entry name" value="Acetyltransf_10"/>
    <property type="match status" value="1"/>
</dbReference>
<evidence type="ECO:0000313" key="3">
    <source>
        <dbReference type="Proteomes" id="UP000008130"/>
    </source>
</evidence>
<proteinExistence type="predicted"/>
<protein>
    <submittedName>
        <fullName evidence="2">Acetyltransferase, GNAT family</fullName>
    </submittedName>
</protein>